<dbReference type="Pfam" id="PF01119">
    <property type="entry name" value="DNA_mis_repair"/>
    <property type="match status" value="1"/>
</dbReference>
<dbReference type="CDD" id="cd16926">
    <property type="entry name" value="HATPase_MutL-MLH-PMS-like"/>
    <property type="match status" value="1"/>
</dbReference>
<organism evidence="8 9">
    <name type="scientific">Silvanigrella aquatica</name>
    <dbReference type="NCBI Taxonomy" id="1915309"/>
    <lineage>
        <taxon>Bacteria</taxon>
        <taxon>Pseudomonadati</taxon>
        <taxon>Bdellovibrionota</taxon>
        <taxon>Oligoflexia</taxon>
        <taxon>Silvanigrellales</taxon>
        <taxon>Silvanigrellaceae</taxon>
        <taxon>Silvanigrella</taxon>
    </lineage>
</organism>
<dbReference type="Proteomes" id="UP000184731">
    <property type="component" value="Chromosome"/>
</dbReference>
<dbReference type="Pfam" id="PF08676">
    <property type="entry name" value="MutL_C"/>
    <property type="match status" value="1"/>
</dbReference>
<dbReference type="InterPro" id="IPR020568">
    <property type="entry name" value="Ribosomal_Su5_D2-typ_SF"/>
</dbReference>
<dbReference type="GO" id="GO:0006298">
    <property type="term" value="P:mismatch repair"/>
    <property type="evidence" value="ECO:0007669"/>
    <property type="project" value="UniProtKB-UniRule"/>
</dbReference>
<evidence type="ECO:0000256" key="2">
    <source>
        <dbReference type="ARBA" id="ARBA00021975"/>
    </source>
</evidence>
<feature type="domain" description="MutL C-terminal dimerisation" evidence="6">
    <location>
        <begin position="444"/>
        <end position="616"/>
    </location>
</feature>
<gene>
    <name evidence="5" type="primary">mutL</name>
    <name evidence="8" type="ORF">AXG55_06505</name>
</gene>
<dbReference type="PANTHER" id="PTHR10073">
    <property type="entry name" value="DNA MISMATCH REPAIR PROTEIN MLH, PMS, MUTL"/>
    <property type="match status" value="1"/>
</dbReference>
<dbReference type="InterPro" id="IPR042120">
    <property type="entry name" value="MutL_C_dimsub"/>
</dbReference>
<dbReference type="InterPro" id="IPR038973">
    <property type="entry name" value="MutL/Mlh/Pms-like"/>
</dbReference>
<dbReference type="InterPro" id="IPR002099">
    <property type="entry name" value="MutL/Mlh/PMS"/>
</dbReference>
<comment type="similarity">
    <text evidence="1 5">Belongs to the DNA mismatch repair MutL/HexB family.</text>
</comment>
<evidence type="ECO:0000256" key="4">
    <source>
        <dbReference type="ARBA" id="ARBA00023204"/>
    </source>
</evidence>
<evidence type="ECO:0000256" key="5">
    <source>
        <dbReference type="HAMAP-Rule" id="MF_00149"/>
    </source>
</evidence>
<dbReference type="Gene3D" id="3.30.230.10">
    <property type="match status" value="1"/>
</dbReference>
<evidence type="ECO:0000313" key="8">
    <source>
        <dbReference type="EMBL" id="APJ03577.1"/>
    </source>
</evidence>
<protein>
    <recommendedName>
        <fullName evidence="2 5">DNA mismatch repair protein MutL</fullName>
    </recommendedName>
</protein>
<dbReference type="HAMAP" id="MF_00149">
    <property type="entry name" value="DNA_mis_repair"/>
    <property type="match status" value="1"/>
</dbReference>
<proteinExistence type="inferred from homology"/>
<dbReference type="InterPro" id="IPR037198">
    <property type="entry name" value="MutL_C_sf"/>
</dbReference>
<dbReference type="GO" id="GO:0140664">
    <property type="term" value="F:ATP-dependent DNA damage sensor activity"/>
    <property type="evidence" value="ECO:0007669"/>
    <property type="project" value="InterPro"/>
</dbReference>
<dbReference type="PANTHER" id="PTHR10073:SF12">
    <property type="entry name" value="DNA MISMATCH REPAIR PROTEIN MLH1"/>
    <property type="match status" value="1"/>
</dbReference>
<dbReference type="InterPro" id="IPR020667">
    <property type="entry name" value="DNA_mismatch_repair_MutL"/>
</dbReference>
<dbReference type="SUPFAM" id="SSF54211">
    <property type="entry name" value="Ribosomal protein S5 domain 2-like"/>
    <property type="match status" value="1"/>
</dbReference>
<dbReference type="SMART" id="SM01340">
    <property type="entry name" value="DNA_mis_repair"/>
    <property type="match status" value="1"/>
</dbReference>
<comment type="function">
    <text evidence="5">This protein is involved in the repair of mismatches in DNA. It is required for dam-dependent methyl-directed DNA mismatch repair. May act as a 'molecular matchmaker', a protein that promotes the formation of a stable complex between two or more DNA-binding proteins in an ATP-dependent manner without itself being part of a final effector complex.</text>
</comment>
<dbReference type="InterPro" id="IPR013507">
    <property type="entry name" value="DNA_mismatch_S5_2-like"/>
</dbReference>
<dbReference type="STRING" id="1915309.AXG55_06505"/>
<dbReference type="SUPFAM" id="SSF55874">
    <property type="entry name" value="ATPase domain of HSP90 chaperone/DNA topoisomerase II/histidine kinase"/>
    <property type="match status" value="1"/>
</dbReference>
<dbReference type="AlphaFoldDB" id="A0A1L4D067"/>
<evidence type="ECO:0000256" key="3">
    <source>
        <dbReference type="ARBA" id="ARBA00022763"/>
    </source>
</evidence>
<name>A0A1L4D067_9BACT</name>
<dbReference type="KEGG" id="saqi:AXG55_06505"/>
<evidence type="ECO:0000313" key="9">
    <source>
        <dbReference type="Proteomes" id="UP000184731"/>
    </source>
</evidence>
<dbReference type="PROSITE" id="PS00058">
    <property type="entry name" value="DNA_MISMATCH_REPAIR_1"/>
    <property type="match status" value="1"/>
</dbReference>
<dbReference type="Pfam" id="PF13589">
    <property type="entry name" value="HATPase_c_3"/>
    <property type="match status" value="1"/>
</dbReference>
<dbReference type="GO" id="GO:0016887">
    <property type="term" value="F:ATP hydrolysis activity"/>
    <property type="evidence" value="ECO:0007669"/>
    <property type="project" value="InterPro"/>
</dbReference>
<keyword evidence="3 5" id="KW-0227">DNA damage</keyword>
<dbReference type="EMBL" id="CP017834">
    <property type="protein sequence ID" value="APJ03577.1"/>
    <property type="molecule type" value="Genomic_DNA"/>
</dbReference>
<dbReference type="InterPro" id="IPR014790">
    <property type="entry name" value="MutL_C"/>
</dbReference>
<dbReference type="CDD" id="cd00782">
    <property type="entry name" value="MutL_Trans"/>
    <property type="match status" value="1"/>
</dbReference>
<evidence type="ECO:0000259" key="6">
    <source>
        <dbReference type="SMART" id="SM00853"/>
    </source>
</evidence>
<evidence type="ECO:0000256" key="1">
    <source>
        <dbReference type="ARBA" id="ARBA00006082"/>
    </source>
</evidence>
<dbReference type="Gene3D" id="3.30.1540.20">
    <property type="entry name" value="MutL, C-terminal domain, dimerisation subdomain"/>
    <property type="match status" value="1"/>
</dbReference>
<dbReference type="GO" id="GO:0030983">
    <property type="term" value="F:mismatched DNA binding"/>
    <property type="evidence" value="ECO:0007669"/>
    <property type="project" value="InterPro"/>
</dbReference>
<keyword evidence="9" id="KW-1185">Reference proteome</keyword>
<dbReference type="InterPro" id="IPR042121">
    <property type="entry name" value="MutL_C_regsub"/>
</dbReference>
<dbReference type="SMART" id="SM00853">
    <property type="entry name" value="MutL_C"/>
    <property type="match status" value="1"/>
</dbReference>
<dbReference type="InterPro" id="IPR014762">
    <property type="entry name" value="DNA_mismatch_repair_CS"/>
</dbReference>
<dbReference type="NCBIfam" id="TIGR00585">
    <property type="entry name" value="mutl"/>
    <property type="match status" value="1"/>
</dbReference>
<reference evidence="8 9" key="1">
    <citation type="submission" date="2016-10" db="EMBL/GenBank/DDBJ databases">
        <title>Silvanigrella aquatica sp. nov., isolated from a freshwater lake located in the Black Forest, Germany, description of Silvanigrellaceae fam. nov., Silvanigrellales ord. nov., reclassification of the order Bdellovibrionales in the class Oligoflexia, reclassification of the families Bacteriovoracaceae and Halobacteriovoraceae in the new order Bacteriovoracales ord. nov., and reclassification of the family Pseudobacteriovoracaceae in the order Oligoflexiales.</title>
        <authorList>
            <person name="Hahn M.W."/>
            <person name="Schmidt J."/>
            <person name="Koll U."/>
            <person name="Rohde M."/>
            <person name="Verbag S."/>
            <person name="Pitt A."/>
            <person name="Nakai R."/>
            <person name="Naganuma T."/>
            <person name="Lang E."/>
        </authorList>
    </citation>
    <scope>NUCLEOTIDE SEQUENCE [LARGE SCALE GENOMIC DNA]</scope>
    <source>
        <strain evidence="8 9">MWH-Nonnen-W8red</strain>
    </source>
</reference>
<sequence length="659" mass="74671">MQLLEIKKLPEHLINQIKAGEVVERPYNVVKELVENAVDAKASQLHIELLDGGKQLIRITDNGIGIASSQLFTALERHATSKINKFEDLEKLASFGFRGEALPSIASICHFTIKSRPASQEVGKEIHIQYGKKSSEKDLSMPCGTVVQIKDLFSNVPVRLKFLKSTATEFTHIHDFLTAMAFANPHISFRFSHNGRDVFFYHAKKNLNERFIEIVGLDSKEYTEVNYSRGTFKITGFAGLPSAAKTTPSYFITFVNGRYVKDKIVRSGILQGYQGLLTKGLISPALIFTEVDPSWVDVNAHPSKTEIRFYDASSIQELVSIGIQNAVKESVHKYSKPNLESNVLKNEDEPKRNSFENNCFSHSPSKFSQPEIKNFNIKESFKAPINVKQEINSPTKYSYEKKENIIQQIKGNAVAKLKTDEKTYENKPLIILPQKENIFQSAKFLGQFANCYILLEIQNEMWIVDQHAFHERILFEEIMQSHLSHKVPKQDLISPIIIPSNEILTSIVLEQKEKIFSLGFDIEGLKNGSIAIHAFPSFLTTQKVPQIFDEIMARIIAINGLPQSEPHPLIEKANLVTIGIQEELSLQPSQIKEQDIYHLLFATMACHNAVRAGDPLNEELVKRLLARANDVDFYAHCPHGRPVIRKFTNKDISAWFQRI</sequence>
<dbReference type="GO" id="GO:0032300">
    <property type="term" value="C:mismatch repair complex"/>
    <property type="evidence" value="ECO:0007669"/>
    <property type="project" value="InterPro"/>
</dbReference>
<dbReference type="RefSeq" id="WP_148697315.1">
    <property type="nucleotide sequence ID" value="NZ_CP017834.1"/>
</dbReference>
<evidence type="ECO:0000259" key="7">
    <source>
        <dbReference type="SMART" id="SM01340"/>
    </source>
</evidence>
<keyword evidence="4 5" id="KW-0234">DNA repair</keyword>
<dbReference type="FunFam" id="3.30.565.10:FF:000003">
    <property type="entry name" value="DNA mismatch repair endonuclease MutL"/>
    <property type="match status" value="1"/>
</dbReference>
<dbReference type="InterPro" id="IPR014721">
    <property type="entry name" value="Ribsml_uS5_D2-typ_fold_subgr"/>
</dbReference>
<dbReference type="Gene3D" id="3.30.1370.100">
    <property type="entry name" value="MutL, C-terminal domain, regulatory subdomain"/>
    <property type="match status" value="1"/>
</dbReference>
<feature type="domain" description="DNA mismatch repair protein S5" evidence="7">
    <location>
        <begin position="211"/>
        <end position="328"/>
    </location>
</feature>
<dbReference type="InterPro" id="IPR036890">
    <property type="entry name" value="HATPase_C_sf"/>
</dbReference>
<dbReference type="OrthoDB" id="5287384at2"/>
<dbReference type="GO" id="GO:0005524">
    <property type="term" value="F:ATP binding"/>
    <property type="evidence" value="ECO:0007669"/>
    <property type="project" value="InterPro"/>
</dbReference>
<dbReference type="Gene3D" id="3.30.565.10">
    <property type="entry name" value="Histidine kinase-like ATPase, C-terminal domain"/>
    <property type="match status" value="1"/>
</dbReference>
<accession>A0A1L4D067</accession>
<dbReference type="SUPFAM" id="SSF118116">
    <property type="entry name" value="DNA mismatch repair protein MutL"/>
    <property type="match status" value="1"/>
</dbReference>